<evidence type="ECO:0000313" key="3">
    <source>
        <dbReference type="Proteomes" id="UP000245206"/>
    </source>
</evidence>
<dbReference type="Pfam" id="PF13146">
    <property type="entry name" value="TRL"/>
    <property type="match status" value="1"/>
</dbReference>
<evidence type="ECO:0000313" key="2">
    <source>
        <dbReference type="EMBL" id="GBF44645.1"/>
    </source>
</evidence>
<keyword evidence="3" id="KW-1185">Reference proteome</keyword>
<dbReference type="RefSeq" id="WP_108961609.1">
    <property type="nucleotide sequence ID" value="NZ_BFAZ01000020.1"/>
</dbReference>
<organism evidence="2 3">
    <name type="scientific">Leptospira ellinghausenii</name>
    <dbReference type="NCBI Taxonomy" id="1917822"/>
    <lineage>
        <taxon>Bacteria</taxon>
        <taxon>Pseudomonadati</taxon>
        <taxon>Spirochaetota</taxon>
        <taxon>Spirochaetia</taxon>
        <taxon>Leptospirales</taxon>
        <taxon>Leptospiraceae</taxon>
        <taxon>Leptospira</taxon>
    </lineage>
</organism>
<dbReference type="OrthoDB" id="9898163at2"/>
<accession>A0A2P2DJ37</accession>
<protein>
    <submittedName>
        <fullName evidence="2">TRL-like family protein</fullName>
    </submittedName>
</protein>
<dbReference type="InterPro" id="IPR025113">
    <property type="entry name" value="TRL-like"/>
</dbReference>
<reference evidence="3" key="1">
    <citation type="journal article" date="2019" name="Microbiol. Immunol.">
        <title>Molecular and phenotypic characterization of Leptospira johnsonii sp. nov., Leptospira ellinghausenii sp. nov. and Leptospira ryugenii sp. nov. isolated from soil and water in Japan.</title>
        <authorList>
            <person name="Masuzawa T."/>
            <person name="Saito M."/>
            <person name="Nakao R."/>
            <person name="Nikaido Y."/>
            <person name="Matsumoto M."/>
            <person name="Ogawa M."/>
            <person name="Yokoyama M."/>
            <person name="Hidaka Y."/>
            <person name="Tomita J."/>
            <person name="Sakakibara K."/>
            <person name="Suzuki K."/>
            <person name="Yasuda S."/>
            <person name="Sato H."/>
            <person name="Yamaguchi M."/>
            <person name="Yoshida S.I."/>
            <person name="Koizumi N."/>
            <person name="Kawamura Y."/>
        </authorList>
    </citation>
    <scope>NUCLEOTIDE SEQUENCE [LARGE SCALE GENOMIC DNA]</scope>
    <source>
        <strain evidence="3">E18</strain>
    </source>
</reference>
<dbReference type="Proteomes" id="UP000245206">
    <property type="component" value="Unassembled WGS sequence"/>
</dbReference>
<keyword evidence="1" id="KW-0732">Signal</keyword>
<feature type="signal peptide" evidence="1">
    <location>
        <begin position="1"/>
        <end position="17"/>
    </location>
</feature>
<dbReference type="EMBL" id="BFAZ01000020">
    <property type="protein sequence ID" value="GBF44645.1"/>
    <property type="molecule type" value="Genomic_DNA"/>
</dbReference>
<proteinExistence type="predicted"/>
<comment type="caution">
    <text evidence="2">The sequence shown here is derived from an EMBL/GenBank/DDBJ whole genome shotgun (WGS) entry which is preliminary data.</text>
</comment>
<sequence>MIKKCFVIILISMNACVAVPPGGGGAFVYNDYTTIHTVFPIPQGELTASSTARCYLSLVCLGNISPHSIAIKNGIEIITAIDYEYTNINIFYSSTTLIVHGRKKNSTDSK</sequence>
<gene>
    <name evidence="2" type="ORF">LPTSP2_39480</name>
</gene>
<evidence type="ECO:0000256" key="1">
    <source>
        <dbReference type="SAM" id="SignalP"/>
    </source>
</evidence>
<dbReference type="AlphaFoldDB" id="A0A2P2DJ37"/>
<feature type="chain" id="PRO_5015152258" evidence="1">
    <location>
        <begin position="18"/>
        <end position="110"/>
    </location>
</feature>
<name>A0A2P2DJ37_9LEPT</name>